<keyword evidence="1" id="KW-0732">Signal</keyword>
<dbReference type="Gene3D" id="3.50.50.60">
    <property type="entry name" value="FAD/NAD(P)-binding domain"/>
    <property type="match status" value="1"/>
</dbReference>
<proteinExistence type="predicted"/>
<sequence length="473" mass="51606">MRTMAFLQVPAVLLILFAVAKTAAEQVVHTDVAIIGGGASGAHAAFRLQEDFGKSVVLIEKQSILGGHVDTYFDQQTGRIHDYGVQVYFPYEDALDFFARLNLTLLPNPPRAANVARFVEFSTGKELADFRPLDSQRGTEAVRKFLALATDKGYDKMTQPGYWNLPPGDSIPEDLLLPIGELAKKYSIEPMLAAMYPSTGGGVGSRGDFNNVMTLTLMKSFPVAWIRAFLNDIEKFHVEGGNQRLFDTIAKRLGDSVFYDAVVTAAQRNETGAYLTVEKRNGQKTIVVAKKLLLAVQPTLENLAPFDLNQQERSLFSKAKYGRSHTGIISHSKLPNATTLRNMPAAAVQNPASPFLNTPFVLSISHYGGTSKLYSVGASGSDYGAFNEEEAQATVRSALEKMSEAGTLPNLEGEPLRVVAWSDHEVGGLGVSAGDMRDGKRSTWFTGGGVAADFTPILWKFNDDLLPRMVEKM</sequence>
<dbReference type="SUPFAM" id="SSF51905">
    <property type="entry name" value="FAD/NAD(P)-binding domain"/>
    <property type="match status" value="1"/>
</dbReference>
<gene>
    <name evidence="2" type="ORF">B0T18DRAFT_437479</name>
</gene>
<name>A0AA40F346_9PEZI</name>
<feature type="signal peptide" evidence="1">
    <location>
        <begin position="1"/>
        <end position="24"/>
    </location>
</feature>
<evidence type="ECO:0008006" key="4">
    <source>
        <dbReference type="Google" id="ProtNLM"/>
    </source>
</evidence>
<accession>A0AA40F346</accession>
<dbReference type="InterPro" id="IPR036188">
    <property type="entry name" value="FAD/NAD-bd_sf"/>
</dbReference>
<evidence type="ECO:0000313" key="2">
    <source>
        <dbReference type="EMBL" id="KAK0750189.1"/>
    </source>
</evidence>
<evidence type="ECO:0000256" key="1">
    <source>
        <dbReference type="SAM" id="SignalP"/>
    </source>
</evidence>
<dbReference type="Gene3D" id="3.30.70.1990">
    <property type="match status" value="1"/>
</dbReference>
<dbReference type="AlphaFoldDB" id="A0AA40F346"/>
<keyword evidence="3" id="KW-1185">Reference proteome</keyword>
<dbReference type="EMBL" id="JAUKUD010000003">
    <property type="protein sequence ID" value="KAK0750189.1"/>
    <property type="molecule type" value="Genomic_DNA"/>
</dbReference>
<evidence type="ECO:0000313" key="3">
    <source>
        <dbReference type="Proteomes" id="UP001172155"/>
    </source>
</evidence>
<organism evidence="2 3">
    <name type="scientific">Schizothecium vesticola</name>
    <dbReference type="NCBI Taxonomy" id="314040"/>
    <lineage>
        <taxon>Eukaryota</taxon>
        <taxon>Fungi</taxon>
        <taxon>Dikarya</taxon>
        <taxon>Ascomycota</taxon>
        <taxon>Pezizomycotina</taxon>
        <taxon>Sordariomycetes</taxon>
        <taxon>Sordariomycetidae</taxon>
        <taxon>Sordariales</taxon>
        <taxon>Schizotheciaceae</taxon>
        <taxon>Schizothecium</taxon>
    </lineage>
</organism>
<dbReference type="Gene3D" id="1.10.405.20">
    <property type="match status" value="1"/>
</dbReference>
<dbReference type="Pfam" id="PF13450">
    <property type="entry name" value="NAD_binding_8"/>
    <property type="match status" value="1"/>
</dbReference>
<protein>
    <recommendedName>
        <fullName evidence="4">Amine oxidase domain-containing protein</fullName>
    </recommendedName>
</protein>
<comment type="caution">
    <text evidence="2">The sequence shown here is derived from an EMBL/GenBank/DDBJ whole genome shotgun (WGS) entry which is preliminary data.</text>
</comment>
<reference evidence="2" key="1">
    <citation type="submission" date="2023-06" db="EMBL/GenBank/DDBJ databases">
        <title>Genome-scale phylogeny and comparative genomics of the fungal order Sordariales.</title>
        <authorList>
            <consortium name="Lawrence Berkeley National Laboratory"/>
            <person name="Hensen N."/>
            <person name="Bonometti L."/>
            <person name="Westerberg I."/>
            <person name="Brannstrom I.O."/>
            <person name="Guillou S."/>
            <person name="Cros-Aarteil S."/>
            <person name="Calhoun S."/>
            <person name="Haridas S."/>
            <person name="Kuo A."/>
            <person name="Mondo S."/>
            <person name="Pangilinan J."/>
            <person name="Riley R."/>
            <person name="LaButti K."/>
            <person name="Andreopoulos B."/>
            <person name="Lipzen A."/>
            <person name="Chen C."/>
            <person name="Yanf M."/>
            <person name="Daum C."/>
            <person name="Ng V."/>
            <person name="Clum A."/>
            <person name="Steindorff A."/>
            <person name="Ohm R."/>
            <person name="Martin F."/>
            <person name="Silar P."/>
            <person name="Natvig D."/>
            <person name="Lalanne C."/>
            <person name="Gautier V."/>
            <person name="Ament-velasquez S.L."/>
            <person name="Kruys A."/>
            <person name="Hutchinson M.I."/>
            <person name="Powell A.J."/>
            <person name="Barry K."/>
            <person name="Miller A.N."/>
            <person name="Grigoriev I.V."/>
            <person name="Debuchy R."/>
            <person name="Gladieux P."/>
            <person name="Thoren M.H."/>
            <person name="Johannesson H."/>
        </authorList>
    </citation>
    <scope>NUCLEOTIDE SEQUENCE</scope>
    <source>
        <strain evidence="2">SMH3187-1</strain>
    </source>
</reference>
<feature type="chain" id="PRO_5041289462" description="Amine oxidase domain-containing protein" evidence="1">
    <location>
        <begin position="25"/>
        <end position="473"/>
    </location>
</feature>
<dbReference type="Proteomes" id="UP001172155">
    <property type="component" value="Unassembled WGS sequence"/>
</dbReference>